<dbReference type="KEGG" id="bspl:121202323"/>
<dbReference type="Proteomes" id="UP000515150">
    <property type="component" value="Chromosome 6"/>
</dbReference>
<dbReference type="GO" id="GO:2001069">
    <property type="term" value="F:glycogen binding"/>
    <property type="evidence" value="ECO:0007669"/>
    <property type="project" value="TreeGrafter"/>
</dbReference>
<keyword evidence="3" id="KW-1185">Reference proteome</keyword>
<evidence type="ECO:0000313" key="3">
    <source>
        <dbReference type="Proteomes" id="UP000515150"/>
    </source>
</evidence>
<dbReference type="GO" id="GO:0008157">
    <property type="term" value="F:protein phosphatase 1 binding"/>
    <property type="evidence" value="ECO:0007669"/>
    <property type="project" value="TreeGrafter"/>
</dbReference>
<dbReference type="Pfam" id="PF03370">
    <property type="entry name" value="CBM_21"/>
    <property type="match status" value="1"/>
</dbReference>
<dbReference type="GO" id="GO:0005979">
    <property type="term" value="P:regulation of glycogen biosynthetic process"/>
    <property type="evidence" value="ECO:0007669"/>
    <property type="project" value="TreeGrafter"/>
</dbReference>
<reference evidence="4" key="1">
    <citation type="submission" date="2025-08" db="UniProtKB">
        <authorList>
            <consortium name="RefSeq"/>
        </authorList>
    </citation>
    <scope>IDENTIFICATION</scope>
</reference>
<feature type="domain" description="CBM21" evidence="2">
    <location>
        <begin position="150"/>
        <end position="258"/>
    </location>
</feature>
<name>A0A8M1HFN3_BETSP</name>
<dbReference type="Gene3D" id="2.60.40.2440">
    <property type="entry name" value="Carbohydrate binding type-21 domain"/>
    <property type="match status" value="1"/>
</dbReference>
<organism evidence="3 4">
    <name type="scientific">Betta splendens</name>
    <name type="common">Siamese fighting fish</name>
    <dbReference type="NCBI Taxonomy" id="158456"/>
    <lineage>
        <taxon>Eukaryota</taxon>
        <taxon>Metazoa</taxon>
        <taxon>Chordata</taxon>
        <taxon>Craniata</taxon>
        <taxon>Vertebrata</taxon>
        <taxon>Euteleostomi</taxon>
        <taxon>Actinopterygii</taxon>
        <taxon>Neopterygii</taxon>
        <taxon>Teleostei</taxon>
        <taxon>Neoteleostei</taxon>
        <taxon>Acanthomorphata</taxon>
        <taxon>Anabantaria</taxon>
        <taxon>Anabantiformes</taxon>
        <taxon>Anabantoidei</taxon>
        <taxon>Osphronemidae</taxon>
        <taxon>Betta</taxon>
    </lineage>
</organism>
<dbReference type="InterPro" id="IPR050782">
    <property type="entry name" value="PP1_regulatory_subunit_3"/>
</dbReference>
<dbReference type="PANTHER" id="PTHR12307:SF2">
    <property type="entry name" value="PROTEIN PHOSPHATASE 1 REGULATORY SUBUNIT 3A"/>
    <property type="match status" value="1"/>
</dbReference>
<dbReference type="AlphaFoldDB" id="A0A8M1HFN3"/>
<dbReference type="InterPro" id="IPR038175">
    <property type="entry name" value="CBM21_dom_sf"/>
</dbReference>
<dbReference type="GeneID" id="121202323"/>
<dbReference type="GO" id="GO:0000164">
    <property type="term" value="C:protein phosphatase type 1 complex"/>
    <property type="evidence" value="ECO:0007669"/>
    <property type="project" value="TreeGrafter"/>
</dbReference>
<protein>
    <submittedName>
        <fullName evidence="4">Protein phosphatase 1 regulatory subunit 3A-like isoform X1</fullName>
    </submittedName>
</protein>
<accession>A0A8M1HFN3</accession>
<evidence type="ECO:0000259" key="2">
    <source>
        <dbReference type="PROSITE" id="PS51159"/>
    </source>
</evidence>
<dbReference type="RefSeq" id="XP_040927265.1">
    <property type="nucleotide sequence ID" value="XM_041071331.2"/>
</dbReference>
<dbReference type="PROSITE" id="PS51159">
    <property type="entry name" value="CBM21"/>
    <property type="match status" value="1"/>
</dbReference>
<proteinExistence type="predicted"/>
<evidence type="ECO:0000313" key="4">
    <source>
        <dbReference type="RefSeq" id="XP_040927265.1"/>
    </source>
</evidence>
<dbReference type="PANTHER" id="PTHR12307">
    <property type="entry name" value="PROTEIN PHOSPHATASE 1 REGULATORY SUBUNIT"/>
    <property type="match status" value="1"/>
</dbReference>
<dbReference type="CDD" id="cd22255">
    <property type="entry name" value="PBD_PPP1R3A"/>
    <property type="match status" value="1"/>
</dbReference>
<sequence>MSVARNRSAALQLPLTLSQSESPMESVGRASPRGARGLLAVPGPGPPDADDEDGELVVGGIRPKSSPLPRRRSSASDDDSEPEAPASGSRRVSFADAKGLSLVHVKEFEMWEVPNLPRHELCEGEGRDADQYSLSFLNFSLPSDGELLIKVQDHKVVLESLELLPATTILRGVVRVLNVSFSKAVFVRTSLDAWCSHFDLLAEYTPGSSDGHMDRFSFRLTLVPPCGEQGTRVDLCLRYETPAGTFWANNDGGNYVLLCHREMREKRRENVNKRSCLKPVSQNLTEENCSAAEASSQGNVSPGESFLLL</sequence>
<feature type="region of interest" description="Disordered" evidence="1">
    <location>
        <begin position="1"/>
        <end position="91"/>
    </location>
</feature>
<dbReference type="OrthoDB" id="1881at2759"/>
<dbReference type="InterPro" id="IPR005036">
    <property type="entry name" value="CBM21_dom"/>
</dbReference>
<evidence type="ECO:0000256" key="1">
    <source>
        <dbReference type="SAM" id="MobiDB-lite"/>
    </source>
</evidence>
<gene>
    <name evidence="4" type="primary">LOC121202323</name>
</gene>